<dbReference type="InterPro" id="IPR001387">
    <property type="entry name" value="Cro/C1-type_HTH"/>
</dbReference>
<dbReference type="SUPFAM" id="SSF47090">
    <property type="entry name" value="PGBD-like"/>
    <property type="match status" value="1"/>
</dbReference>
<dbReference type="InterPro" id="IPR002477">
    <property type="entry name" value="Peptidoglycan-bd-like"/>
</dbReference>
<gene>
    <name evidence="3" type="ORF">QFZ56_000521</name>
</gene>
<sequence length="339" mass="35771">MKGATGAEGPVVSPYAGATPEPAQDGVREKGWGMSRWKALPEALDPQVRRLVVQLRQVKDHSGLSLAALASRTSYSRSSWERYLNGKATPPRHAVEMMAQVCGGDLIGLTALWEVAASASAPTAEPPPPGPHHSVDASEESRPAPEPVPGRGRERVREPRDGLEEESEKRSAAGPRAPRPVSAETASALRPSRPRRGPSGRSPMVAAVVVVAVAALSAAWSWTSSAQPDSGESKAAITHVPTSSYSAKTFPCHFTVLDGRLYAGHSTTLTDQYGVGATVEAVAEVQCLVQRHGFDPKGIDGSFGPNTKAAVQGFQRSRGLDADGIVGPMTWRELRKPGG</sequence>
<organism evidence="3 4">
    <name type="scientific">Streptomyces achromogenes</name>
    <dbReference type="NCBI Taxonomy" id="67255"/>
    <lineage>
        <taxon>Bacteria</taxon>
        <taxon>Bacillati</taxon>
        <taxon>Actinomycetota</taxon>
        <taxon>Actinomycetes</taxon>
        <taxon>Kitasatosporales</taxon>
        <taxon>Streptomycetaceae</taxon>
        <taxon>Streptomyces</taxon>
    </lineage>
</organism>
<feature type="domain" description="HTH cro/C1-type" evidence="2">
    <location>
        <begin position="54"/>
        <end position="109"/>
    </location>
</feature>
<dbReference type="SMART" id="SM00530">
    <property type="entry name" value="HTH_XRE"/>
    <property type="match status" value="1"/>
</dbReference>
<evidence type="ECO:0000256" key="1">
    <source>
        <dbReference type="SAM" id="MobiDB-lite"/>
    </source>
</evidence>
<name>A0ABU0PT57_STRAH</name>
<dbReference type="Pfam" id="PF01471">
    <property type="entry name" value="PG_binding_1"/>
    <property type="match status" value="1"/>
</dbReference>
<dbReference type="InterPro" id="IPR036366">
    <property type="entry name" value="PGBDSf"/>
</dbReference>
<evidence type="ECO:0000259" key="2">
    <source>
        <dbReference type="SMART" id="SM00530"/>
    </source>
</evidence>
<accession>A0ABU0PT57</accession>
<protein>
    <submittedName>
        <fullName evidence="3">Transcriptional regulator with XRE-family HTH domain</fullName>
    </submittedName>
</protein>
<dbReference type="CDD" id="cd00093">
    <property type="entry name" value="HTH_XRE"/>
    <property type="match status" value="1"/>
</dbReference>
<evidence type="ECO:0000313" key="3">
    <source>
        <dbReference type="EMBL" id="MDQ0681558.1"/>
    </source>
</evidence>
<feature type="compositionally biased region" description="Basic and acidic residues" evidence="1">
    <location>
        <begin position="133"/>
        <end position="143"/>
    </location>
</feature>
<dbReference type="SUPFAM" id="SSF47413">
    <property type="entry name" value="lambda repressor-like DNA-binding domains"/>
    <property type="match status" value="1"/>
</dbReference>
<feature type="region of interest" description="Disordered" evidence="1">
    <location>
        <begin position="119"/>
        <end position="202"/>
    </location>
</feature>
<dbReference type="Gene3D" id="1.10.101.10">
    <property type="entry name" value="PGBD-like superfamily/PGBD"/>
    <property type="match status" value="1"/>
</dbReference>
<dbReference type="EMBL" id="JAUSYA010000001">
    <property type="protein sequence ID" value="MDQ0681558.1"/>
    <property type="molecule type" value="Genomic_DNA"/>
</dbReference>
<feature type="region of interest" description="Disordered" evidence="1">
    <location>
        <begin position="1"/>
        <end position="29"/>
    </location>
</feature>
<dbReference type="InterPro" id="IPR010982">
    <property type="entry name" value="Lambda_DNA-bd_dom_sf"/>
</dbReference>
<dbReference type="Proteomes" id="UP001243364">
    <property type="component" value="Unassembled WGS sequence"/>
</dbReference>
<reference evidence="3 4" key="1">
    <citation type="submission" date="2023-07" db="EMBL/GenBank/DDBJ databases">
        <title>Comparative genomics of wheat-associated soil bacteria to identify genetic determinants of phenazine resistance.</title>
        <authorList>
            <person name="Mouncey N."/>
        </authorList>
    </citation>
    <scope>NUCLEOTIDE SEQUENCE [LARGE SCALE GENOMIC DNA]</scope>
    <source>
        <strain evidence="3 4">W4I19-2</strain>
    </source>
</reference>
<keyword evidence="4" id="KW-1185">Reference proteome</keyword>
<evidence type="ECO:0000313" key="4">
    <source>
        <dbReference type="Proteomes" id="UP001243364"/>
    </source>
</evidence>
<proteinExistence type="predicted"/>
<dbReference type="Pfam" id="PF13560">
    <property type="entry name" value="HTH_31"/>
    <property type="match status" value="1"/>
</dbReference>
<comment type="caution">
    <text evidence="3">The sequence shown here is derived from an EMBL/GenBank/DDBJ whole genome shotgun (WGS) entry which is preliminary data.</text>
</comment>
<dbReference type="InterPro" id="IPR036365">
    <property type="entry name" value="PGBD-like_sf"/>
</dbReference>
<feature type="compositionally biased region" description="Basic and acidic residues" evidence="1">
    <location>
        <begin position="151"/>
        <end position="171"/>
    </location>
</feature>